<feature type="region of interest" description="Disordered" evidence="1">
    <location>
        <begin position="1"/>
        <end position="33"/>
    </location>
</feature>
<organism evidence="2 3">
    <name type="scientific">Lentithecium fluviatile CBS 122367</name>
    <dbReference type="NCBI Taxonomy" id="1168545"/>
    <lineage>
        <taxon>Eukaryota</taxon>
        <taxon>Fungi</taxon>
        <taxon>Dikarya</taxon>
        <taxon>Ascomycota</taxon>
        <taxon>Pezizomycotina</taxon>
        <taxon>Dothideomycetes</taxon>
        <taxon>Pleosporomycetidae</taxon>
        <taxon>Pleosporales</taxon>
        <taxon>Massarineae</taxon>
        <taxon>Lentitheciaceae</taxon>
        <taxon>Lentithecium</taxon>
    </lineage>
</organism>
<dbReference type="EMBL" id="MU005610">
    <property type="protein sequence ID" value="KAF2678631.1"/>
    <property type="molecule type" value="Genomic_DNA"/>
</dbReference>
<evidence type="ECO:0000313" key="2">
    <source>
        <dbReference type="EMBL" id="KAF2678631.1"/>
    </source>
</evidence>
<dbReference type="AlphaFoldDB" id="A0A6G1IL08"/>
<name>A0A6G1IL08_9PLEO</name>
<dbReference type="Proteomes" id="UP000799291">
    <property type="component" value="Unassembled WGS sequence"/>
</dbReference>
<proteinExistence type="predicted"/>
<protein>
    <submittedName>
        <fullName evidence="2">Uncharacterized protein</fullName>
    </submittedName>
</protein>
<keyword evidence="3" id="KW-1185">Reference proteome</keyword>
<evidence type="ECO:0000256" key="1">
    <source>
        <dbReference type="SAM" id="MobiDB-lite"/>
    </source>
</evidence>
<feature type="compositionally biased region" description="Low complexity" evidence="1">
    <location>
        <begin position="7"/>
        <end position="31"/>
    </location>
</feature>
<accession>A0A6G1IL08</accession>
<gene>
    <name evidence="2" type="ORF">K458DRAFT_394681</name>
</gene>
<sequence>MIVYNIPSETSTSSATSSATPTSSPTLTETAVASDTSSAYSTSEITASVKTNAALISSNRQSELITNDYFSDATGWSFTFNLQGWSSVALNGQYLSDDQGNTAYNISSNAYRSSKRSLCILQTFTYTKAGVNNLTDVRDPPTRGCASSGVYGDFSDVTATVHASSADTANSHILSVCAVFATSDTTDVLDSFLVTKVSLCGPKEIG</sequence>
<evidence type="ECO:0000313" key="3">
    <source>
        <dbReference type="Proteomes" id="UP000799291"/>
    </source>
</evidence>
<reference evidence="2" key="1">
    <citation type="journal article" date="2020" name="Stud. Mycol.">
        <title>101 Dothideomycetes genomes: a test case for predicting lifestyles and emergence of pathogens.</title>
        <authorList>
            <person name="Haridas S."/>
            <person name="Albert R."/>
            <person name="Binder M."/>
            <person name="Bloem J."/>
            <person name="Labutti K."/>
            <person name="Salamov A."/>
            <person name="Andreopoulos B."/>
            <person name="Baker S."/>
            <person name="Barry K."/>
            <person name="Bills G."/>
            <person name="Bluhm B."/>
            <person name="Cannon C."/>
            <person name="Castanera R."/>
            <person name="Culley D."/>
            <person name="Daum C."/>
            <person name="Ezra D."/>
            <person name="Gonzalez J."/>
            <person name="Henrissat B."/>
            <person name="Kuo A."/>
            <person name="Liang C."/>
            <person name="Lipzen A."/>
            <person name="Lutzoni F."/>
            <person name="Magnuson J."/>
            <person name="Mondo S."/>
            <person name="Nolan M."/>
            <person name="Ohm R."/>
            <person name="Pangilinan J."/>
            <person name="Park H.-J."/>
            <person name="Ramirez L."/>
            <person name="Alfaro M."/>
            <person name="Sun H."/>
            <person name="Tritt A."/>
            <person name="Yoshinaga Y."/>
            <person name="Zwiers L.-H."/>
            <person name="Turgeon B."/>
            <person name="Goodwin S."/>
            <person name="Spatafora J."/>
            <person name="Crous P."/>
            <person name="Grigoriev I."/>
        </authorList>
    </citation>
    <scope>NUCLEOTIDE SEQUENCE</scope>
    <source>
        <strain evidence="2">CBS 122367</strain>
    </source>
</reference>